<proteinExistence type="predicted"/>
<accession>A0A6C0EDI3</accession>
<dbReference type="Gene3D" id="3.90.226.10">
    <property type="entry name" value="2-enoyl-CoA Hydratase, Chain A, domain 1"/>
    <property type="match status" value="1"/>
</dbReference>
<sequence length="252" mass="28999">MGIFKRFIAKFCNYKKVKSGTDESKKPEKITIPIIYSSSGKSLIHTLFDASNDFIDDVLVDNIKSKLIKSKDKDLEFVVHTDGGDMSSIKQICDSIIVYKKENPTAKVSVIVPYKSFSAGTLMLLLADELVFSNYTHLSPFDVQVNDNFTPADYAELVTFKQIKCDDKNVLHNQVCQRVRETFDKMLEKYIKYSPRIKTEEQIEKIKKLGKGDMLHSHLLSIDELDEYGIVPDRMDELTLKYFKKIIKNNKF</sequence>
<dbReference type="AlphaFoldDB" id="A0A6C0EDI3"/>
<evidence type="ECO:0000313" key="1">
    <source>
        <dbReference type="EMBL" id="QHT26453.1"/>
    </source>
</evidence>
<dbReference type="EMBL" id="MN739790">
    <property type="protein sequence ID" value="QHT26453.1"/>
    <property type="molecule type" value="Genomic_DNA"/>
</dbReference>
<dbReference type="InterPro" id="IPR029045">
    <property type="entry name" value="ClpP/crotonase-like_dom_sf"/>
</dbReference>
<protein>
    <recommendedName>
        <fullName evidence="2">Serine dehydrogenase proteinase</fullName>
    </recommendedName>
</protein>
<dbReference type="PANTHER" id="PTHR35984:SF1">
    <property type="entry name" value="PERIPLASMIC SERINE PROTEASE"/>
    <property type="match status" value="1"/>
</dbReference>
<name>A0A6C0EDI3_9ZZZZ</name>
<organism evidence="1">
    <name type="scientific">viral metagenome</name>
    <dbReference type="NCBI Taxonomy" id="1070528"/>
    <lineage>
        <taxon>unclassified sequences</taxon>
        <taxon>metagenomes</taxon>
        <taxon>organismal metagenomes</taxon>
    </lineage>
</organism>
<dbReference type="SUPFAM" id="SSF52096">
    <property type="entry name" value="ClpP/crotonase"/>
    <property type="match status" value="1"/>
</dbReference>
<dbReference type="Pfam" id="PF01972">
    <property type="entry name" value="SDH_protease"/>
    <property type="match status" value="1"/>
</dbReference>
<dbReference type="PANTHER" id="PTHR35984">
    <property type="entry name" value="PERIPLASMIC SERINE PROTEASE"/>
    <property type="match status" value="1"/>
</dbReference>
<dbReference type="InterPro" id="IPR002825">
    <property type="entry name" value="Pept_S49_ser-pept_pro"/>
</dbReference>
<dbReference type="GO" id="GO:0016020">
    <property type="term" value="C:membrane"/>
    <property type="evidence" value="ECO:0007669"/>
    <property type="project" value="InterPro"/>
</dbReference>
<reference evidence="1" key="1">
    <citation type="journal article" date="2020" name="Nature">
        <title>Giant virus diversity and host interactions through global metagenomics.</title>
        <authorList>
            <person name="Schulz F."/>
            <person name="Roux S."/>
            <person name="Paez-Espino D."/>
            <person name="Jungbluth S."/>
            <person name="Walsh D.A."/>
            <person name="Denef V.J."/>
            <person name="McMahon K.D."/>
            <person name="Konstantinidis K.T."/>
            <person name="Eloe-Fadrosh E.A."/>
            <person name="Kyrpides N.C."/>
            <person name="Woyke T."/>
        </authorList>
    </citation>
    <scope>NUCLEOTIDE SEQUENCE</scope>
    <source>
        <strain evidence="1">GVMAG-M-3300023179-27</strain>
    </source>
</reference>
<evidence type="ECO:0008006" key="2">
    <source>
        <dbReference type="Google" id="ProtNLM"/>
    </source>
</evidence>